<keyword evidence="2" id="KW-1185">Reference proteome</keyword>
<dbReference type="HOGENOM" id="CLU_2757384_0_0_1"/>
<dbReference type="RefSeq" id="XP_013346040.1">
    <property type="nucleotide sequence ID" value="XM_013490586.1"/>
</dbReference>
<dbReference type="Proteomes" id="UP000030641">
    <property type="component" value="Unassembled WGS sequence"/>
</dbReference>
<dbReference type="GeneID" id="25369274"/>
<evidence type="ECO:0000313" key="1">
    <source>
        <dbReference type="EMBL" id="KEQ97339.1"/>
    </source>
</evidence>
<reference evidence="1 2" key="1">
    <citation type="journal article" date="2014" name="BMC Genomics">
        <title>Genome sequencing of four Aureobasidium pullulans varieties: biotechnological potential, stress tolerance, and description of new species.</title>
        <authorList>
            <person name="Gostin Ar C."/>
            <person name="Ohm R.A."/>
            <person name="Kogej T."/>
            <person name="Sonjak S."/>
            <person name="Turk M."/>
            <person name="Zajc J."/>
            <person name="Zalar P."/>
            <person name="Grube M."/>
            <person name="Sun H."/>
            <person name="Han J."/>
            <person name="Sharma A."/>
            <person name="Chiniquy J."/>
            <person name="Ngan C.Y."/>
            <person name="Lipzen A."/>
            <person name="Barry K."/>
            <person name="Grigoriev I.V."/>
            <person name="Gunde-Cimerman N."/>
        </authorList>
    </citation>
    <scope>NUCLEOTIDE SEQUENCE [LARGE SCALE GENOMIC DNA]</scope>
    <source>
        <strain evidence="1 2">EXF-2481</strain>
    </source>
</reference>
<evidence type="ECO:0000313" key="2">
    <source>
        <dbReference type="Proteomes" id="UP000030641"/>
    </source>
</evidence>
<dbReference type="InParanoid" id="A0A074YMM1"/>
<protein>
    <submittedName>
        <fullName evidence="1">Uncharacterized protein</fullName>
    </submittedName>
</protein>
<sequence length="70" mass="8057">MALWPSGKVFPIWVWIYYTSSHAGVVFHRMPTVHWRSGVRIALGSFFLVSLCQLQYRCLVATLLCLLLTD</sequence>
<dbReference type="EMBL" id="KL584754">
    <property type="protein sequence ID" value="KEQ97339.1"/>
    <property type="molecule type" value="Genomic_DNA"/>
</dbReference>
<proteinExistence type="predicted"/>
<dbReference type="AlphaFoldDB" id="A0A074YMM1"/>
<accession>A0A074YMM1</accession>
<gene>
    <name evidence="1" type="ORF">AUEXF2481DRAFT_592037</name>
</gene>
<name>A0A074YMM1_AURSE</name>
<organism evidence="1 2">
    <name type="scientific">Aureobasidium subglaciale (strain EXF-2481)</name>
    <name type="common">Aureobasidium pullulans var. subglaciale</name>
    <dbReference type="NCBI Taxonomy" id="1043005"/>
    <lineage>
        <taxon>Eukaryota</taxon>
        <taxon>Fungi</taxon>
        <taxon>Dikarya</taxon>
        <taxon>Ascomycota</taxon>
        <taxon>Pezizomycotina</taxon>
        <taxon>Dothideomycetes</taxon>
        <taxon>Dothideomycetidae</taxon>
        <taxon>Dothideales</taxon>
        <taxon>Saccotheciaceae</taxon>
        <taxon>Aureobasidium</taxon>
    </lineage>
</organism>